<feature type="active site" evidence="11">
    <location>
        <position position="722"/>
    </location>
</feature>
<evidence type="ECO:0000256" key="12">
    <source>
        <dbReference type="SAM" id="MobiDB-lite"/>
    </source>
</evidence>
<evidence type="ECO:0000256" key="6">
    <source>
        <dbReference type="ARBA" id="ARBA00022842"/>
    </source>
</evidence>
<dbReference type="InterPro" id="IPR021135">
    <property type="entry name" value="PEP_COase"/>
</dbReference>
<feature type="region of interest" description="Disordered" evidence="12">
    <location>
        <begin position="327"/>
        <end position="428"/>
    </location>
</feature>
<dbReference type="Proteomes" id="UP001374584">
    <property type="component" value="Unassembled WGS sequence"/>
</dbReference>
<dbReference type="InterPro" id="IPR018129">
    <property type="entry name" value="PEP_COase_Lys_AS"/>
</dbReference>
<dbReference type="PANTHER" id="PTHR30523:SF6">
    <property type="entry name" value="PHOSPHOENOLPYRUVATE CARBOXYLASE"/>
    <property type="match status" value="1"/>
</dbReference>
<feature type="compositionally biased region" description="Low complexity" evidence="12">
    <location>
        <begin position="392"/>
        <end position="425"/>
    </location>
</feature>
<comment type="catalytic activity">
    <reaction evidence="9">
        <text>oxaloacetate + phosphate = phosphoenolpyruvate + hydrogencarbonate</text>
        <dbReference type="Rhea" id="RHEA:28370"/>
        <dbReference type="ChEBI" id="CHEBI:16452"/>
        <dbReference type="ChEBI" id="CHEBI:17544"/>
        <dbReference type="ChEBI" id="CHEBI:43474"/>
        <dbReference type="ChEBI" id="CHEBI:58702"/>
        <dbReference type="EC" id="4.1.1.31"/>
    </reaction>
</comment>
<dbReference type="FunFam" id="1.20.1440.90:FF:000003">
    <property type="entry name" value="Phosphoenolpyruvate carboxylase 4"/>
    <property type="match status" value="1"/>
</dbReference>
<dbReference type="EMBL" id="JAYMYR010000008">
    <property type="protein sequence ID" value="KAK7348890.1"/>
    <property type="molecule type" value="Genomic_DNA"/>
</dbReference>
<dbReference type="GO" id="GO:0008964">
    <property type="term" value="F:phosphoenolpyruvate carboxylase activity"/>
    <property type="evidence" value="ECO:0007669"/>
    <property type="project" value="UniProtKB-EC"/>
</dbReference>
<evidence type="ECO:0000256" key="10">
    <source>
        <dbReference type="PROSITE-ProRule" id="PRU10111"/>
    </source>
</evidence>
<comment type="subunit">
    <text evidence="3">Homotetramer.</text>
</comment>
<dbReference type="GO" id="GO:0006099">
    <property type="term" value="P:tricarboxylic acid cycle"/>
    <property type="evidence" value="ECO:0007669"/>
    <property type="project" value="InterPro"/>
</dbReference>
<dbReference type="Gene3D" id="1.20.1440.90">
    <property type="entry name" value="Phosphoenolpyruvate/pyruvate domain"/>
    <property type="match status" value="2"/>
</dbReference>
<sequence>MTDITDDIAEEISFQDFDDDCNMLGSLLNDILQREAGPIFVDKLEKIRVLAQSACNMRLAGIEDMAELVEKQLASELSKMTLEEALTLARAFSHHLTLMGIAETHHRVRKGGNRALIAKSCDDIFNQLLQDGVTPDELYNSVCKQEVEIVLTAHPTQINRRTLQYKHIKIAHLLDYNDRPDLGHEDRDMLIEDMVREITSIWQTDELRREKPTPVDEARAGLNIVEQSLWKAVPHYLRRVSSALRKHTGKALPLTCTPIKFGSWMGGDRDGNPNVTAKVSKDVSLLSRWMAIDLYVREVDSLKFELSMKRCSDKLSKLAQEILEEANDEENHRELWNESRSVSQLKHSNKQASPLPTKLPSGAHLPSCAEKGGSEHPRLMPGADYKQFNPKGGEISSSTESSGGSPNVRSSVPISPNSSASSLVSMTRSPSFNSSQQLLAQRKLFAESQIGRTSFHRLLEPKLPQLPGIAPYRVVLGNVKDKLLRTRRRLELLLEDGPCEHNPMNYYETTDQLLEPLLLCYESLQSCGSGVLADGRLADLIRRVTTFGMVLMKLDLRQESGRHAETLDAVTRYLDLGTYSEWDEEKKLNFLTRELKGKRPLIPPSIEVAPDVREVLDTFRTAAELGSDSFGAYVISMASNASDVLAVELLQKDARLAVSGELGRACPGGTLRVVPLFETVKDLRGAGSVIRKLLSIDWYRQHILKNHNGHQEVMVGYSDSGKDAGRFTAAWELYKAQEDVVAACKEYGIKVTLFHGRGGSIGRGGGPTYMAIQSQPPGSVMGTLRTTEQGEMVQAKFGLPQTAVRQLEIYTTAVLLATLRPPLPPREEKWRNLMEDISNISCQCYRSVVYENPEFLSYFHEATPQSELGFLNIGSRPTRRKSTTGIGNLRAIPWVFAWTQTRFVLPAWLGVGAGLKGASEKGQTEELRAMYREWPFFQSTIDLIEMVLGKADIPIAKHYDEVLVSEKRQKLGSQLRDELIQTGKFVLAVSGHEKPQQNNRSLRKLIESRLPFLNPMNMLQVEILKRLRSDDDNLKARDALLITINGIAAGMRNTG</sequence>
<dbReference type="GO" id="GO:0015977">
    <property type="term" value="P:carbon fixation"/>
    <property type="evidence" value="ECO:0007669"/>
    <property type="project" value="UniProtKB-KW"/>
</dbReference>
<evidence type="ECO:0000256" key="4">
    <source>
        <dbReference type="ARBA" id="ARBA00012305"/>
    </source>
</evidence>
<proteinExistence type="inferred from homology"/>
<name>A0AAN9QSM1_PHACN</name>
<evidence type="ECO:0000256" key="3">
    <source>
        <dbReference type="ARBA" id="ARBA00011881"/>
    </source>
</evidence>
<dbReference type="InterPro" id="IPR033129">
    <property type="entry name" value="PEPCASE_His_AS"/>
</dbReference>
<dbReference type="PANTHER" id="PTHR30523">
    <property type="entry name" value="PHOSPHOENOLPYRUVATE CARBOXYLASE"/>
    <property type="match status" value="1"/>
</dbReference>
<dbReference type="PROSITE" id="PS00393">
    <property type="entry name" value="PEPCASE_2"/>
    <property type="match status" value="1"/>
</dbReference>
<feature type="active site" evidence="10">
    <location>
        <position position="154"/>
    </location>
</feature>
<dbReference type="InterPro" id="IPR015813">
    <property type="entry name" value="Pyrv/PenolPyrv_kinase-like_dom"/>
</dbReference>
<evidence type="ECO:0000256" key="9">
    <source>
        <dbReference type="ARBA" id="ARBA00048995"/>
    </source>
</evidence>
<comment type="caution">
    <text evidence="13">The sequence shown here is derived from an EMBL/GenBank/DDBJ whole genome shotgun (WGS) entry which is preliminary data.</text>
</comment>
<dbReference type="PROSITE" id="PS00781">
    <property type="entry name" value="PEPCASE_1"/>
    <property type="match status" value="1"/>
</dbReference>
<comment type="cofactor">
    <cofactor evidence="1">
        <name>Mg(2+)</name>
        <dbReference type="ChEBI" id="CHEBI:18420"/>
    </cofactor>
</comment>
<evidence type="ECO:0000313" key="13">
    <source>
        <dbReference type="EMBL" id="KAK7348890.1"/>
    </source>
</evidence>
<evidence type="ECO:0000256" key="8">
    <source>
        <dbReference type="ARBA" id="ARBA00023300"/>
    </source>
</evidence>
<dbReference type="PRINTS" id="PR00150">
    <property type="entry name" value="PEPCARBXLASE"/>
</dbReference>
<evidence type="ECO:0000256" key="2">
    <source>
        <dbReference type="ARBA" id="ARBA00008346"/>
    </source>
</evidence>
<keyword evidence="5" id="KW-0597">Phosphoprotein</keyword>
<dbReference type="AlphaFoldDB" id="A0AAN9QSM1"/>
<organism evidence="13 14">
    <name type="scientific">Phaseolus coccineus</name>
    <name type="common">Scarlet runner bean</name>
    <name type="synonym">Phaseolus multiflorus</name>
    <dbReference type="NCBI Taxonomy" id="3886"/>
    <lineage>
        <taxon>Eukaryota</taxon>
        <taxon>Viridiplantae</taxon>
        <taxon>Streptophyta</taxon>
        <taxon>Embryophyta</taxon>
        <taxon>Tracheophyta</taxon>
        <taxon>Spermatophyta</taxon>
        <taxon>Magnoliopsida</taxon>
        <taxon>eudicotyledons</taxon>
        <taxon>Gunneridae</taxon>
        <taxon>Pentapetalae</taxon>
        <taxon>rosids</taxon>
        <taxon>fabids</taxon>
        <taxon>Fabales</taxon>
        <taxon>Fabaceae</taxon>
        <taxon>Papilionoideae</taxon>
        <taxon>50 kb inversion clade</taxon>
        <taxon>NPAAA clade</taxon>
        <taxon>indigoferoid/millettioid clade</taxon>
        <taxon>Phaseoleae</taxon>
        <taxon>Phaseolus</taxon>
    </lineage>
</organism>
<keyword evidence="6" id="KW-0460">Magnesium</keyword>
<evidence type="ECO:0000256" key="1">
    <source>
        <dbReference type="ARBA" id="ARBA00001946"/>
    </source>
</evidence>
<dbReference type="EC" id="4.1.1.31" evidence="4"/>
<keyword evidence="8" id="KW-0120">Carbon dioxide fixation</keyword>
<reference evidence="13 14" key="1">
    <citation type="submission" date="2024-01" db="EMBL/GenBank/DDBJ databases">
        <title>The genomes of 5 underutilized Papilionoideae crops provide insights into root nodulation and disease resistanc.</title>
        <authorList>
            <person name="Jiang F."/>
        </authorList>
    </citation>
    <scope>NUCLEOTIDE SEQUENCE [LARGE SCALE GENOMIC DNA]</scope>
    <source>
        <strain evidence="13">JINMINGXINNONG_FW02</strain>
        <tissue evidence="13">Leaves</tissue>
    </source>
</reference>
<evidence type="ECO:0000256" key="5">
    <source>
        <dbReference type="ARBA" id="ARBA00022553"/>
    </source>
</evidence>
<dbReference type="SUPFAM" id="SSF51621">
    <property type="entry name" value="Phosphoenolpyruvate/pyruvate domain"/>
    <property type="match status" value="1"/>
</dbReference>
<comment type="similarity">
    <text evidence="2">Belongs to the PEPCase type 1 family.</text>
</comment>
<evidence type="ECO:0000313" key="14">
    <source>
        <dbReference type="Proteomes" id="UP001374584"/>
    </source>
</evidence>
<dbReference type="Pfam" id="PF00311">
    <property type="entry name" value="PEPcase"/>
    <property type="match status" value="2"/>
</dbReference>
<dbReference type="InterPro" id="IPR022805">
    <property type="entry name" value="PEP_COase_bac/pln-type"/>
</dbReference>
<accession>A0AAN9QSM1</accession>
<gene>
    <name evidence="13" type="ORF">VNO80_23639</name>
</gene>
<dbReference type="GO" id="GO:0005829">
    <property type="term" value="C:cytosol"/>
    <property type="evidence" value="ECO:0007669"/>
    <property type="project" value="TreeGrafter"/>
</dbReference>
<evidence type="ECO:0000256" key="7">
    <source>
        <dbReference type="ARBA" id="ARBA00023239"/>
    </source>
</evidence>
<keyword evidence="7" id="KW-0456">Lyase</keyword>
<feature type="compositionally biased region" description="Polar residues" evidence="12">
    <location>
        <begin position="338"/>
        <end position="354"/>
    </location>
</feature>
<evidence type="ECO:0000256" key="11">
    <source>
        <dbReference type="PROSITE-ProRule" id="PRU10112"/>
    </source>
</evidence>
<dbReference type="HAMAP" id="MF_00595">
    <property type="entry name" value="PEPcase_type1"/>
    <property type="match status" value="1"/>
</dbReference>
<protein>
    <recommendedName>
        <fullName evidence="4">phosphoenolpyruvate carboxylase</fullName>
        <ecNumber evidence="4">4.1.1.31</ecNumber>
    </recommendedName>
</protein>
<keyword evidence="14" id="KW-1185">Reference proteome</keyword>